<gene>
    <name evidence="3" type="ORF">P4O66_009244</name>
</gene>
<keyword evidence="4" id="KW-1185">Reference proteome</keyword>
<dbReference type="PANTHER" id="PTHR31075:SF2">
    <property type="entry name" value="CENTROSOMAL PROTEIN OF 85 KDA-LIKE"/>
    <property type="match status" value="1"/>
</dbReference>
<feature type="compositionally biased region" description="Low complexity" evidence="2">
    <location>
        <begin position="156"/>
        <end position="165"/>
    </location>
</feature>
<feature type="compositionally biased region" description="Low complexity" evidence="2">
    <location>
        <begin position="103"/>
        <end position="123"/>
    </location>
</feature>
<feature type="compositionally biased region" description="Basic and acidic residues" evidence="2">
    <location>
        <begin position="325"/>
        <end position="338"/>
    </location>
</feature>
<name>A0AAD8ZED1_9TELE</name>
<feature type="compositionally biased region" description="Basic and acidic residues" evidence="2">
    <location>
        <begin position="199"/>
        <end position="209"/>
    </location>
</feature>
<proteinExistence type="predicted"/>
<dbReference type="InterPro" id="IPR040210">
    <property type="entry name" value="Cep85/Cep85L"/>
</dbReference>
<feature type="region of interest" description="Disordered" evidence="2">
    <location>
        <begin position="23"/>
        <end position="83"/>
    </location>
</feature>
<accession>A0AAD8ZED1</accession>
<dbReference type="Proteomes" id="UP001239994">
    <property type="component" value="Unassembled WGS sequence"/>
</dbReference>
<dbReference type="AlphaFoldDB" id="A0AAD8ZED1"/>
<feature type="compositionally biased region" description="Basic and acidic residues" evidence="2">
    <location>
        <begin position="166"/>
        <end position="178"/>
    </location>
</feature>
<feature type="coiled-coil region" evidence="1">
    <location>
        <begin position="527"/>
        <end position="582"/>
    </location>
</feature>
<feature type="region of interest" description="Disordered" evidence="2">
    <location>
        <begin position="484"/>
        <end position="503"/>
    </location>
</feature>
<feature type="compositionally biased region" description="Low complexity" evidence="2">
    <location>
        <begin position="484"/>
        <end position="494"/>
    </location>
</feature>
<protein>
    <recommendedName>
        <fullName evidence="5">Centrosomal protein of 85 kDa-like</fullName>
    </recommendedName>
</protein>
<reference evidence="3" key="1">
    <citation type="submission" date="2023-03" db="EMBL/GenBank/DDBJ databases">
        <title>Electrophorus voltai genome.</title>
        <authorList>
            <person name="Bian C."/>
        </authorList>
    </citation>
    <scope>NUCLEOTIDE SEQUENCE</scope>
    <source>
        <strain evidence="3">CB-2022</strain>
        <tissue evidence="3">Muscle</tissue>
    </source>
</reference>
<feature type="region of interest" description="Disordered" evidence="2">
    <location>
        <begin position="103"/>
        <end position="252"/>
    </location>
</feature>
<feature type="coiled-coil region" evidence="1">
    <location>
        <begin position="724"/>
        <end position="765"/>
    </location>
</feature>
<evidence type="ECO:0000313" key="4">
    <source>
        <dbReference type="Proteomes" id="UP001239994"/>
    </source>
</evidence>
<dbReference type="GO" id="GO:0005813">
    <property type="term" value="C:centrosome"/>
    <property type="evidence" value="ECO:0007669"/>
    <property type="project" value="TreeGrafter"/>
</dbReference>
<feature type="compositionally biased region" description="Polar residues" evidence="2">
    <location>
        <begin position="59"/>
        <end position="69"/>
    </location>
</feature>
<feature type="region of interest" description="Disordered" evidence="2">
    <location>
        <begin position="270"/>
        <end position="348"/>
    </location>
</feature>
<feature type="coiled-coil region" evidence="1">
    <location>
        <begin position="632"/>
        <end position="694"/>
    </location>
</feature>
<comment type="caution">
    <text evidence="3">The sequence shown here is derived from an EMBL/GenBank/DDBJ whole genome shotgun (WGS) entry which is preliminary data.</text>
</comment>
<evidence type="ECO:0008006" key="5">
    <source>
        <dbReference type="Google" id="ProtNLM"/>
    </source>
</evidence>
<evidence type="ECO:0000313" key="3">
    <source>
        <dbReference type="EMBL" id="KAK1796160.1"/>
    </source>
</evidence>
<dbReference type="PANTHER" id="PTHR31075">
    <property type="entry name" value="CENTROSOMAL PROTEIN OF 85 KDA"/>
    <property type="match status" value="1"/>
</dbReference>
<feature type="non-terminal residue" evidence="3">
    <location>
        <position position="893"/>
    </location>
</feature>
<sequence length="893" mass="98986">MKPVEMWGRNDFEVGFDAYKTGSSTSSPGWVPGCESAWQGPSSSTASSSSNRGRRHSAASDSGDTGIGTSCSDSVEDHSSSSGTLSFLPLRSTCYIPTAHVMPSPSSSKLSGGLSTPSSPWSSCQLPSPLDGPLDMKDPRPVRRWSSLTRLSGQERCSPSSPRPSYRADPHGSLDRGLLHGHRHDPPSSDGLLLPGTRKLQEPRPDPRRSSPLKPTTLDLSYSALPESRASTGPAAPGQRGPPLGHQAVGGSPIQPAVRTQMWLSEQMEYRPGPEGCGLGAWQQEQQRDRLRHDVELSQSHIKRPGAAQMKPTKRSSVPSHGLCGRRDETKRGQDEPRPLPTQGLALDLPRAAEVQLGTSRQCLSRAPETKTAREVALPYKALGRLEKSELQECIFKRASGEERKGDWDTAWHILAGGAVPVNTLVKIKEGLLRQRELEIDRQKQQILQLHARIRENELRAQQVLQNQRGRCEDPYLLKSQESLLDSPLSGPSPQALPPERGSPLCCENGELGRRLAAAELEVIHLNEFLKQNTQKYTEDIKKLEEKMKTRDRYISSLKKKVQREQEQSQEKQQRIETLEKYLADLPSLDEVHTQAQQVGVPRPPQPAPDLLHHFTNVGAGCALSSGCYRQLEEVQAKAQALQDTVAQLEQSIKENHAQLQEKDTIIESQAQREKELVATVQSLQEKVEKCLEDGVRLPMLDLKHLERQNARLQEEQSHNRTLIDSQKQQIDTLSLELTALEKRLQKEKALTQELCRQLSEKEKELETHCKIVSQNQRPAEEAALWSVAGAMRQEPGPPLKEVGPLLKEMSLCLLDLKALCSVLTQRAQGKEPNLALLLGIRSMSCSGEEGDKPVAEDGLRAKLVEVCQLRKDIDDLRTAISDRYAQDMGENC</sequence>
<dbReference type="EMBL" id="JAROKS010000015">
    <property type="protein sequence ID" value="KAK1796160.1"/>
    <property type="molecule type" value="Genomic_DNA"/>
</dbReference>
<evidence type="ECO:0000256" key="1">
    <source>
        <dbReference type="SAM" id="Coils"/>
    </source>
</evidence>
<evidence type="ECO:0000256" key="2">
    <source>
        <dbReference type="SAM" id="MobiDB-lite"/>
    </source>
</evidence>
<organism evidence="3 4">
    <name type="scientific">Electrophorus voltai</name>
    <dbReference type="NCBI Taxonomy" id="2609070"/>
    <lineage>
        <taxon>Eukaryota</taxon>
        <taxon>Metazoa</taxon>
        <taxon>Chordata</taxon>
        <taxon>Craniata</taxon>
        <taxon>Vertebrata</taxon>
        <taxon>Euteleostomi</taxon>
        <taxon>Actinopterygii</taxon>
        <taxon>Neopterygii</taxon>
        <taxon>Teleostei</taxon>
        <taxon>Ostariophysi</taxon>
        <taxon>Gymnotiformes</taxon>
        <taxon>Gymnotoidei</taxon>
        <taxon>Gymnotidae</taxon>
        <taxon>Electrophorus</taxon>
    </lineage>
</organism>
<feature type="coiled-coil region" evidence="1">
    <location>
        <begin position="433"/>
        <end position="460"/>
    </location>
</feature>
<keyword evidence="1" id="KW-0175">Coiled coil</keyword>
<feature type="compositionally biased region" description="Basic and acidic residues" evidence="2">
    <location>
        <begin position="286"/>
        <end position="296"/>
    </location>
</feature>